<organism evidence="1 2">
    <name type="scientific">Avena sativa</name>
    <name type="common">Oat</name>
    <dbReference type="NCBI Taxonomy" id="4498"/>
    <lineage>
        <taxon>Eukaryota</taxon>
        <taxon>Viridiplantae</taxon>
        <taxon>Streptophyta</taxon>
        <taxon>Embryophyta</taxon>
        <taxon>Tracheophyta</taxon>
        <taxon>Spermatophyta</taxon>
        <taxon>Magnoliopsida</taxon>
        <taxon>Liliopsida</taxon>
        <taxon>Poales</taxon>
        <taxon>Poaceae</taxon>
        <taxon>BOP clade</taxon>
        <taxon>Pooideae</taxon>
        <taxon>Poodae</taxon>
        <taxon>Poeae</taxon>
        <taxon>Poeae Chloroplast Group 1 (Aveneae type)</taxon>
        <taxon>Aveninae</taxon>
        <taxon>Avena</taxon>
    </lineage>
</organism>
<proteinExistence type="predicted"/>
<evidence type="ECO:0000313" key="2">
    <source>
        <dbReference type="Proteomes" id="UP001732700"/>
    </source>
</evidence>
<name>A0ACD5XYN5_AVESA</name>
<sequence length="391" mass="43221">MAPSDWTSLPSDLVRRVADVFLASCDVDYYMNLRTVCRNWRAATDDPRGPDPRFSPRRWVLVQSLTGEFGRSRCLFLHVDTGRLLWKDVPMLCNYTCVASAEDGHLILEPASRNSRICLLNPITGRVVFFPVTAAQFLGDNEFGLGQGRRMFAASSSPMVLYRFFDSSSGGCIDPTWDAVFNRESLFRTTSTLGMFASMLPFKGRAYAVNNNGSVVMVVEHNCRLDEKPELTTVVTSGSNGMQSCRAFLVDNAGEMLLVRLLLSEVQVFRVDVENGALLQIKSIGNRAIFLGGQHCLSVDASNLPTIECNSIYYIGAGLYGGIYMHCLNGGSHMKFPSSFLRKVDIDAESPKSLARVLMDYACHDKCDVGCITVSDLRNLCVTTSVPYSII</sequence>
<dbReference type="EnsemblPlants" id="AVESA.00010b.r2.5AG0858880.1">
    <property type="protein sequence ID" value="AVESA.00010b.r2.5AG0858880.1.CDS.1"/>
    <property type="gene ID" value="AVESA.00010b.r2.5AG0858880"/>
</dbReference>
<protein>
    <submittedName>
        <fullName evidence="1">Uncharacterized protein</fullName>
    </submittedName>
</protein>
<keyword evidence="2" id="KW-1185">Reference proteome</keyword>
<dbReference type="Proteomes" id="UP001732700">
    <property type="component" value="Chromosome 5A"/>
</dbReference>
<reference evidence="1" key="1">
    <citation type="submission" date="2021-05" db="EMBL/GenBank/DDBJ databases">
        <authorList>
            <person name="Scholz U."/>
            <person name="Mascher M."/>
            <person name="Fiebig A."/>
        </authorList>
    </citation>
    <scope>NUCLEOTIDE SEQUENCE [LARGE SCALE GENOMIC DNA]</scope>
</reference>
<evidence type="ECO:0000313" key="1">
    <source>
        <dbReference type="EnsemblPlants" id="AVESA.00010b.r2.5AG0858880.1.CDS.1"/>
    </source>
</evidence>
<reference evidence="1" key="2">
    <citation type="submission" date="2025-09" db="UniProtKB">
        <authorList>
            <consortium name="EnsemblPlants"/>
        </authorList>
    </citation>
    <scope>IDENTIFICATION</scope>
</reference>
<accession>A0ACD5XYN5</accession>